<proteinExistence type="predicted"/>
<dbReference type="EMBL" id="JBANQN010000001">
    <property type="protein sequence ID" value="KAK6803097.1"/>
    <property type="molecule type" value="Genomic_DNA"/>
</dbReference>
<keyword evidence="2" id="KW-1185">Reference proteome</keyword>
<sequence length="105" mass="11219">MLLPNPTSPSSIRGVGHCDLLGSQRDINEVTGSSVAGEVEDGDGGHKKLVELFDFFRLLSIIWNCLLQSSPGPKTHLKPKVGAAGDIIYSLLLKSGLLTPHELDV</sequence>
<dbReference type="AlphaFoldDB" id="A0AAN8UCZ1"/>
<organism evidence="1 2">
    <name type="scientific">Solanum bulbocastanum</name>
    <name type="common">Wild potato</name>
    <dbReference type="NCBI Taxonomy" id="147425"/>
    <lineage>
        <taxon>Eukaryota</taxon>
        <taxon>Viridiplantae</taxon>
        <taxon>Streptophyta</taxon>
        <taxon>Embryophyta</taxon>
        <taxon>Tracheophyta</taxon>
        <taxon>Spermatophyta</taxon>
        <taxon>Magnoliopsida</taxon>
        <taxon>eudicotyledons</taxon>
        <taxon>Gunneridae</taxon>
        <taxon>Pentapetalae</taxon>
        <taxon>asterids</taxon>
        <taxon>lamiids</taxon>
        <taxon>Solanales</taxon>
        <taxon>Solanaceae</taxon>
        <taxon>Solanoideae</taxon>
        <taxon>Solaneae</taxon>
        <taxon>Solanum</taxon>
    </lineage>
</organism>
<dbReference type="Proteomes" id="UP001371456">
    <property type="component" value="Unassembled WGS sequence"/>
</dbReference>
<evidence type="ECO:0000313" key="1">
    <source>
        <dbReference type="EMBL" id="KAK6803097.1"/>
    </source>
</evidence>
<comment type="caution">
    <text evidence="1">The sequence shown here is derived from an EMBL/GenBank/DDBJ whole genome shotgun (WGS) entry which is preliminary data.</text>
</comment>
<name>A0AAN8UCZ1_SOLBU</name>
<gene>
    <name evidence="1" type="ORF">RDI58_000881</name>
</gene>
<accession>A0AAN8UCZ1</accession>
<protein>
    <submittedName>
        <fullName evidence="1">Uncharacterized protein</fullName>
    </submittedName>
</protein>
<reference evidence="1 2" key="1">
    <citation type="submission" date="2024-02" db="EMBL/GenBank/DDBJ databases">
        <title>de novo genome assembly of Solanum bulbocastanum strain 11H21.</title>
        <authorList>
            <person name="Hosaka A.J."/>
        </authorList>
    </citation>
    <scope>NUCLEOTIDE SEQUENCE [LARGE SCALE GENOMIC DNA]</scope>
    <source>
        <tissue evidence="1">Young leaves</tissue>
    </source>
</reference>
<evidence type="ECO:0000313" key="2">
    <source>
        <dbReference type="Proteomes" id="UP001371456"/>
    </source>
</evidence>